<dbReference type="InterPro" id="IPR016171">
    <property type="entry name" value="Vanillyl_alc_oxidase_C-sub2"/>
</dbReference>
<dbReference type="Pfam" id="PF01565">
    <property type="entry name" value="FAD_binding_4"/>
    <property type="match status" value="1"/>
</dbReference>
<evidence type="ECO:0000313" key="7">
    <source>
        <dbReference type="Proteomes" id="UP000050488"/>
    </source>
</evidence>
<comment type="cofactor">
    <cofactor evidence="1">
        <name>FAD</name>
        <dbReference type="ChEBI" id="CHEBI:57692"/>
    </cofactor>
</comment>
<dbReference type="FunFam" id="1.10.45.10:FF:000001">
    <property type="entry name" value="D-lactate dehydrogenase mitochondrial"/>
    <property type="match status" value="1"/>
</dbReference>
<dbReference type="InterPro" id="IPR036318">
    <property type="entry name" value="FAD-bd_PCMH-like_sf"/>
</dbReference>
<keyword evidence="3" id="KW-0274">FAD</keyword>
<dbReference type="EMBL" id="LKEV01000002">
    <property type="protein sequence ID" value="KQB86915.1"/>
    <property type="molecule type" value="Genomic_DNA"/>
</dbReference>
<dbReference type="InterPro" id="IPR006094">
    <property type="entry name" value="Oxid_FAD_bind_N"/>
</dbReference>
<dbReference type="Gene3D" id="3.30.70.2740">
    <property type="match status" value="1"/>
</dbReference>
<dbReference type="PROSITE" id="PS51387">
    <property type="entry name" value="FAD_PCMH"/>
    <property type="match status" value="1"/>
</dbReference>
<keyword evidence="4 6" id="KW-0560">Oxidoreductase</keyword>
<sequence>MAPYTADASQVAPEGMPQAVVVAHSTEDVSAALAWANEYGVKVSVRAGGSGVSGGALAYSGGLVIALHEMNQIIGIDPAARLATVEAGVLTADLDTAAREHGLFFAPDPASAAISTVGGNIATNAGGLRCLAHGDTAKAVAELKVVLANGEVITTGARTVKNSTGLNLTQLFVGSEGTLGIITQATVWLTPVQPGPAHTFLAAFDSLSAAGQAVVEIVRSTQLETLELIDSTIAAMVEEYRPSGLPQPGAALLIGQALGPQAQQSVEIAAKISSEKGAAEVNTGEGDALLEARRLALPAMQAHGEWVMGDVGVPVPQLPAMIEAIGCIEKEEQRAVRIVAHAGDGNLHPMVAVDSGQREQAQGVVDRIVEAAVNLGGVISGEHGIGLLKQHELHRQYDAATLRTQHAIKAALDPRNILSPGRAI</sequence>
<dbReference type="PATRIC" id="fig|1544413.3.peg.1132"/>
<feature type="domain" description="FAD-binding PCMH-type" evidence="5">
    <location>
        <begin position="13"/>
        <end position="192"/>
    </location>
</feature>
<dbReference type="Gene3D" id="1.10.45.10">
    <property type="entry name" value="Vanillyl-alcohol Oxidase, Chain A, domain 4"/>
    <property type="match status" value="1"/>
</dbReference>
<organism evidence="6 7">
    <name type="scientific">Corynebacterium lowii</name>
    <dbReference type="NCBI Taxonomy" id="1544413"/>
    <lineage>
        <taxon>Bacteria</taxon>
        <taxon>Bacillati</taxon>
        <taxon>Actinomycetota</taxon>
        <taxon>Actinomycetes</taxon>
        <taxon>Mycobacteriales</taxon>
        <taxon>Corynebacteriaceae</taxon>
        <taxon>Corynebacterium</taxon>
    </lineage>
</organism>
<evidence type="ECO:0000313" key="6">
    <source>
        <dbReference type="EMBL" id="KQB86915.1"/>
    </source>
</evidence>
<dbReference type="InterPro" id="IPR016164">
    <property type="entry name" value="FAD-linked_Oxase-like_C"/>
</dbReference>
<protein>
    <submittedName>
        <fullName evidence="6">Putative FAD-linked oxidoreductase</fullName>
        <ecNumber evidence="6">1.-.-.-</ecNumber>
    </submittedName>
</protein>
<keyword evidence="2" id="KW-0285">Flavoprotein</keyword>
<evidence type="ECO:0000256" key="2">
    <source>
        <dbReference type="ARBA" id="ARBA00022630"/>
    </source>
</evidence>
<proteinExistence type="predicted"/>
<reference evidence="6 7" key="1">
    <citation type="submission" date="2015-10" db="EMBL/GenBank/DDBJ databases">
        <title>Corynebacteirum lowii and Corynebacterium oculi species nova, derived from human clinical disease and and emended description of Corynebacterium mastiditis.</title>
        <authorList>
            <person name="Bernard K."/>
            <person name="Pacheco A.L."/>
            <person name="Mcdougall C."/>
            <person name="Burtx T."/>
            <person name="Weibe D."/>
            <person name="Tyler S."/>
            <person name="Olson A.B."/>
            <person name="Cnockaert M."/>
            <person name="Eguchi H."/>
            <person name="Kuwahara T."/>
            <person name="Nakayama-Imaohji H."/>
            <person name="Boudewijins M."/>
            <person name="Van Hoecke F."/>
            <person name="Bernier A.-M."/>
            <person name="Vandamme P."/>
        </authorList>
    </citation>
    <scope>NUCLEOTIDE SEQUENCE [LARGE SCALE GENOMIC DNA]</scope>
    <source>
        <strain evidence="6 7">NML 130206</strain>
    </source>
</reference>
<name>A0A0Q0U4M6_9CORY</name>
<keyword evidence="7" id="KW-1185">Reference proteome</keyword>
<dbReference type="GO" id="GO:0016491">
    <property type="term" value="F:oxidoreductase activity"/>
    <property type="evidence" value="ECO:0007669"/>
    <property type="project" value="UniProtKB-KW"/>
</dbReference>
<gene>
    <name evidence="6" type="ORF">Clow_01126</name>
</gene>
<dbReference type="AlphaFoldDB" id="A0A0Q0U4M6"/>
<evidence type="ECO:0000256" key="1">
    <source>
        <dbReference type="ARBA" id="ARBA00001974"/>
    </source>
</evidence>
<dbReference type="InterPro" id="IPR016169">
    <property type="entry name" value="FAD-bd_PCMH_sub2"/>
</dbReference>
<evidence type="ECO:0000259" key="5">
    <source>
        <dbReference type="PROSITE" id="PS51387"/>
    </source>
</evidence>
<dbReference type="SUPFAM" id="SSF56176">
    <property type="entry name" value="FAD-binding/transporter-associated domain-like"/>
    <property type="match status" value="1"/>
</dbReference>
<evidence type="ECO:0000256" key="3">
    <source>
        <dbReference type="ARBA" id="ARBA00022827"/>
    </source>
</evidence>
<dbReference type="GO" id="GO:0071949">
    <property type="term" value="F:FAD binding"/>
    <property type="evidence" value="ECO:0007669"/>
    <property type="project" value="InterPro"/>
</dbReference>
<dbReference type="Proteomes" id="UP000050488">
    <property type="component" value="Unassembled WGS sequence"/>
</dbReference>
<accession>A0A0Q0U4M6</accession>
<dbReference type="InterPro" id="IPR051914">
    <property type="entry name" value="FAD-linked_OxidoTrans_Type4"/>
</dbReference>
<dbReference type="PANTHER" id="PTHR42934:SF2">
    <property type="entry name" value="GLYCOLATE OXIDASE SUBUNIT GLCD"/>
    <property type="match status" value="1"/>
</dbReference>
<dbReference type="STRING" id="1544413.Clow_01126"/>
<dbReference type="InterPro" id="IPR016166">
    <property type="entry name" value="FAD-bd_PCMH"/>
</dbReference>
<dbReference type="Gene3D" id="3.30.465.10">
    <property type="match status" value="1"/>
</dbReference>
<evidence type="ECO:0000256" key="4">
    <source>
        <dbReference type="ARBA" id="ARBA00023002"/>
    </source>
</evidence>
<dbReference type="SUPFAM" id="SSF55103">
    <property type="entry name" value="FAD-linked oxidases, C-terminal domain"/>
    <property type="match status" value="1"/>
</dbReference>
<dbReference type="EC" id="1.-.-.-" evidence="6"/>
<comment type="caution">
    <text evidence="6">The sequence shown here is derived from an EMBL/GenBank/DDBJ whole genome shotgun (WGS) entry which is preliminary data.</text>
</comment>
<dbReference type="Pfam" id="PF02913">
    <property type="entry name" value="FAD-oxidase_C"/>
    <property type="match status" value="1"/>
</dbReference>
<dbReference type="InterPro" id="IPR004113">
    <property type="entry name" value="FAD-bd_oxidored_4_C"/>
</dbReference>
<dbReference type="PANTHER" id="PTHR42934">
    <property type="entry name" value="GLYCOLATE OXIDASE SUBUNIT GLCD"/>
    <property type="match status" value="1"/>
</dbReference>